<dbReference type="Gene3D" id="1.20.1250.20">
    <property type="entry name" value="MFS general substrate transporter like domains"/>
    <property type="match status" value="2"/>
</dbReference>
<dbReference type="PROSITE" id="PS50850">
    <property type="entry name" value="MFS"/>
    <property type="match status" value="1"/>
</dbReference>
<evidence type="ECO:0000313" key="8">
    <source>
        <dbReference type="Proteomes" id="UP001205910"/>
    </source>
</evidence>
<evidence type="ECO:0000256" key="4">
    <source>
        <dbReference type="ARBA" id="ARBA00023136"/>
    </source>
</evidence>
<dbReference type="AlphaFoldDB" id="A0ABD0BJM9"/>
<dbReference type="InterPro" id="IPR036259">
    <property type="entry name" value="MFS_trans_sf"/>
</dbReference>
<feature type="transmembrane region" description="Helical" evidence="5">
    <location>
        <begin position="59"/>
        <end position="77"/>
    </location>
</feature>
<dbReference type="InterPro" id="IPR011701">
    <property type="entry name" value="MFS"/>
</dbReference>
<dbReference type="CDD" id="cd06174">
    <property type="entry name" value="MFS"/>
    <property type="match status" value="1"/>
</dbReference>
<feature type="transmembrane region" description="Helical" evidence="5">
    <location>
        <begin position="272"/>
        <end position="293"/>
    </location>
</feature>
<feature type="transmembrane region" description="Helical" evidence="5">
    <location>
        <begin position="358"/>
        <end position="384"/>
    </location>
</feature>
<keyword evidence="3 5" id="KW-1133">Transmembrane helix</keyword>
<evidence type="ECO:0000259" key="6">
    <source>
        <dbReference type="PROSITE" id="PS50850"/>
    </source>
</evidence>
<feature type="transmembrane region" description="Helical" evidence="5">
    <location>
        <begin position="89"/>
        <end position="108"/>
    </location>
</feature>
<organism evidence="7 8">
    <name type="scientific">Corynebacterium ulcerans</name>
    <dbReference type="NCBI Taxonomy" id="65058"/>
    <lineage>
        <taxon>Bacteria</taxon>
        <taxon>Bacillati</taxon>
        <taxon>Actinomycetota</taxon>
        <taxon>Actinomycetes</taxon>
        <taxon>Mycobacteriales</taxon>
        <taxon>Corynebacteriaceae</taxon>
        <taxon>Corynebacterium</taxon>
    </lineage>
</organism>
<sequence length="431" mass="45847">MSLSSNSRPVNAEPPGFRRAVLVWSCACLVYIVAITGRTSFGVAGVAAIDRFHIDASQLALFTSVQVGTYALAQIPMGLLIDRYGPRKALLAGALLMATGQVVLALSTTLPLAVGARVLIGAGDATGFLSVMRLIPAWFPLRRAPLFAQLSGALGQVGQFVSAVPFLALLNAHGWEIAFVSLGAVGIIIAFAASLVIADNPHQVGYSPTKKHRRPLQYGPRPSAPFLLSTVVKDPIAWQAVFIHWVNMAPLNVFLLLWGVPLMTLGMGLDSSHVAIVLTIATVGSISAGPLHGMISAVLGRRRDAAALGTALIIAVIHIWFFYGSEPRGFQAIAFLVLAVVFIMPAANYGFDTVRETVPLSVVSTATGLANMGGFTATMISAQLLGLLLDVHSVGTYTWSDFRFAWLAVLGTWALGMVMLCMLQSRTRRQN</sequence>
<name>A0ABD0BJM9_CORUL</name>
<dbReference type="PANTHER" id="PTHR43826">
    <property type="entry name" value="GLUCOSE-6-PHOSPHATE EXCHANGER SLC37A4"/>
    <property type="match status" value="1"/>
</dbReference>
<gene>
    <name evidence="7" type="ORF">CULCOIPH005_12090</name>
</gene>
<feature type="transmembrane region" description="Helical" evidence="5">
    <location>
        <begin position="21"/>
        <end position="47"/>
    </location>
</feature>
<accession>A0ABD0BJM9</accession>
<proteinExistence type="predicted"/>
<dbReference type="InterPro" id="IPR020846">
    <property type="entry name" value="MFS_dom"/>
</dbReference>
<feature type="transmembrane region" description="Helical" evidence="5">
    <location>
        <begin position="404"/>
        <end position="423"/>
    </location>
</feature>
<dbReference type="PANTHER" id="PTHR43826:SF3">
    <property type="entry name" value="GLUCOSE-6-PHOSPHATE EXCHANGER SLC37A4"/>
    <property type="match status" value="1"/>
</dbReference>
<keyword evidence="4 5" id="KW-0472">Membrane</keyword>
<dbReference type="InterPro" id="IPR051337">
    <property type="entry name" value="OPA_Antiporter"/>
</dbReference>
<dbReference type="GO" id="GO:0005886">
    <property type="term" value="C:plasma membrane"/>
    <property type="evidence" value="ECO:0007669"/>
    <property type="project" value="UniProtKB-SubCell"/>
</dbReference>
<keyword evidence="2 5" id="KW-0812">Transmembrane</keyword>
<dbReference type="Proteomes" id="UP001205910">
    <property type="component" value="Unassembled WGS sequence"/>
</dbReference>
<dbReference type="EMBL" id="BQFK01000003">
    <property type="protein sequence ID" value="GJJ43020.1"/>
    <property type="molecule type" value="Genomic_DNA"/>
</dbReference>
<feature type="transmembrane region" description="Helical" evidence="5">
    <location>
        <begin position="305"/>
        <end position="323"/>
    </location>
</feature>
<evidence type="ECO:0000256" key="1">
    <source>
        <dbReference type="ARBA" id="ARBA00004651"/>
    </source>
</evidence>
<evidence type="ECO:0000256" key="2">
    <source>
        <dbReference type="ARBA" id="ARBA00022692"/>
    </source>
</evidence>
<feature type="transmembrane region" description="Helical" evidence="5">
    <location>
        <begin position="236"/>
        <end position="260"/>
    </location>
</feature>
<dbReference type="SUPFAM" id="SSF103473">
    <property type="entry name" value="MFS general substrate transporter"/>
    <property type="match status" value="1"/>
</dbReference>
<dbReference type="RefSeq" id="WP_014836636.1">
    <property type="nucleotide sequence ID" value="NZ_AP019662.1"/>
</dbReference>
<feature type="transmembrane region" description="Helical" evidence="5">
    <location>
        <begin position="177"/>
        <end position="198"/>
    </location>
</feature>
<feature type="domain" description="Major facilitator superfamily (MFS) profile" evidence="6">
    <location>
        <begin position="23"/>
        <end position="428"/>
    </location>
</feature>
<evidence type="ECO:0000256" key="5">
    <source>
        <dbReference type="SAM" id="Phobius"/>
    </source>
</evidence>
<comment type="caution">
    <text evidence="7">The sequence shown here is derived from an EMBL/GenBank/DDBJ whole genome shotgun (WGS) entry which is preliminary data.</text>
</comment>
<protein>
    <submittedName>
        <fullName evidence="7">MFS transporter</fullName>
    </submittedName>
</protein>
<comment type="subcellular location">
    <subcellularLocation>
        <location evidence="1">Cell membrane</location>
        <topology evidence="1">Multi-pass membrane protein</topology>
    </subcellularLocation>
</comment>
<dbReference type="Pfam" id="PF07690">
    <property type="entry name" value="MFS_1"/>
    <property type="match status" value="1"/>
</dbReference>
<evidence type="ECO:0000313" key="7">
    <source>
        <dbReference type="EMBL" id="GJJ43020.1"/>
    </source>
</evidence>
<feature type="transmembrane region" description="Helical" evidence="5">
    <location>
        <begin position="329"/>
        <end position="351"/>
    </location>
</feature>
<dbReference type="KEGG" id="cuz:Cul05146_1621"/>
<feature type="transmembrane region" description="Helical" evidence="5">
    <location>
        <begin position="114"/>
        <end position="135"/>
    </location>
</feature>
<evidence type="ECO:0000256" key="3">
    <source>
        <dbReference type="ARBA" id="ARBA00022989"/>
    </source>
</evidence>
<reference evidence="7 8" key="1">
    <citation type="submission" date="2021-11" db="EMBL/GenBank/DDBJ databases">
        <title>Whole genome sequences of diphtheriae toxin producing Corynebacterium ulcerans isolates from cats in Osaka, Japan.</title>
        <authorList>
            <person name="Umeda K."/>
            <person name="Hirai Y."/>
        </authorList>
    </citation>
    <scope>NUCLEOTIDE SEQUENCE [LARGE SCALE GENOMIC DNA]</scope>
    <source>
        <strain evidence="7 8">12109B-1</strain>
    </source>
</reference>